<proteinExistence type="predicted"/>
<name>C6HT43_AJECH</name>
<dbReference type="EMBL" id="GG692440">
    <property type="protein sequence ID" value="EER36490.1"/>
    <property type="molecule type" value="Genomic_DNA"/>
</dbReference>
<dbReference type="HOGENOM" id="CLU_1224454_0_0_1"/>
<dbReference type="AlphaFoldDB" id="C6HT43"/>
<sequence length="226" mass="25270">MSGLSHFVTRRQNRSRQGLLVVSLAAWALRIKRRRNGGKGTGARSGLEPAGESLIPLYMNENMTPKTQRLSSSQSECWRETHKNKKDWEMEGGKMARKQPACIHPSPCLFLRSVPLPFNISPSSRVGQDNISQLVRNATAQRASQQRAASLLGFRLSRFLLLWRITININTVVGSEWNWLCSEPLYPDTVQHLCLRWISQICSSTTQPGSVYIAVPFATSTNGAGF</sequence>
<protein>
    <submittedName>
        <fullName evidence="1">Uncharacterized protein</fullName>
    </submittedName>
</protein>
<gene>
    <name evidence="1" type="ORF">HCDG_09374</name>
</gene>
<accession>C6HT43</accession>
<organism evidence="1 2">
    <name type="scientific">Ajellomyces capsulatus (strain H143)</name>
    <name type="common">Darling's disease fungus</name>
    <name type="synonym">Histoplasma capsulatum</name>
    <dbReference type="NCBI Taxonomy" id="544712"/>
    <lineage>
        <taxon>Eukaryota</taxon>
        <taxon>Fungi</taxon>
        <taxon>Dikarya</taxon>
        <taxon>Ascomycota</taxon>
        <taxon>Pezizomycotina</taxon>
        <taxon>Eurotiomycetes</taxon>
        <taxon>Eurotiomycetidae</taxon>
        <taxon>Onygenales</taxon>
        <taxon>Ajellomycetaceae</taxon>
        <taxon>Histoplasma</taxon>
    </lineage>
</organism>
<reference evidence="2" key="1">
    <citation type="submission" date="2009-05" db="EMBL/GenBank/DDBJ databases">
        <title>The genome sequence of Ajellomyces capsulatus strain H143.</title>
        <authorList>
            <person name="Champion M."/>
            <person name="Cuomo C.A."/>
            <person name="Ma L.-J."/>
            <person name="Henn M.R."/>
            <person name="Sil A."/>
            <person name="Goldman B."/>
            <person name="Young S.K."/>
            <person name="Kodira C.D."/>
            <person name="Zeng Q."/>
            <person name="Koehrsen M."/>
            <person name="Alvarado L."/>
            <person name="Berlin A.M."/>
            <person name="Borenstein D."/>
            <person name="Chen Z."/>
            <person name="Engels R."/>
            <person name="Freedman E."/>
            <person name="Gellesch M."/>
            <person name="Goldberg J."/>
            <person name="Griggs A."/>
            <person name="Gujja S."/>
            <person name="Heiman D.I."/>
            <person name="Hepburn T.A."/>
            <person name="Howarth C."/>
            <person name="Jen D."/>
            <person name="Larson L."/>
            <person name="Lewis B."/>
            <person name="Mehta T."/>
            <person name="Park D."/>
            <person name="Pearson M."/>
            <person name="Roberts A."/>
            <person name="Saif S."/>
            <person name="Shea T.D."/>
            <person name="Shenoy N."/>
            <person name="Sisk P."/>
            <person name="Stolte C."/>
            <person name="Sykes S."/>
            <person name="Walk T."/>
            <person name="White J."/>
            <person name="Yandava C."/>
            <person name="Klein B."/>
            <person name="McEwen J.G."/>
            <person name="Puccia R."/>
            <person name="Goldman G.H."/>
            <person name="Felipe M.S."/>
            <person name="Nino-Vega G."/>
            <person name="San-Blas G."/>
            <person name="Taylor J.W."/>
            <person name="Mendoza L."/>
            <person name="Galagan J.E."/>
            <person name="Nusbaum C."/>
            <person name="Birren B.W."/>
        </authorList>
    </citation>
    <scope>NUCLEOTIDE SEQUENCE [LARGE SCALE GENOMIC DNA]</scope>
    <source>
        <strain evidence="2">H143</strain>
    </source>
</reference>
<evidence type="ECO:0000313" key="2">
    <source>
        <dbReference type="Proteomes" id="UP000002624"/>
    </source>
</evidence>
<dbReference type="VEuPathDB" id="FungiDB:HCDG_09374"/>
<dbReference type="Proteomes" id="UP000002624">
    <property type="component" value="Unassembled WGS sequence"/>
</dbReference>
<dbReference type="OrthoDB" id="10368861at2759"/>
<evidence type="ECO:0000313" key="1">
    <source>
        <dbReference type="EMBL" id="EER36490.1"/>
    </source>
</evidence>